<evidence type="ECO:0000256" key="5">
    <source>
        <dbReference type="ARBA" id="ARBA00022989"/>
    </source>
</evidence>
<feature type="transmembrane region" description="Helical" evidence="7">
    <location>
        <begin position="281"/>
        <end position="299"/>
    </location>
</feature>
<keyword evidence="6 7" id="KW-0472">Membrane</keyword>
<dbReference type="InterPro" id="IPR020846">
    <property type="entry name" value="MFS_dom"/>
</dbReference>
<evidence type="ECO:0000256" key="1">
    <source>
        <dbReference type="ARBA" id="ARBA00004651"/>
    </source>
</evidence>
<comment type="caution">
    <text evidence="9">The sequence shown here is derived from an EMBL/GenBank/DDBJ whole genome shotgun (WGS) entry which is preliminary data.</text>
</comment>
<evidence type="ECO:0000256" key="7">
    <source>
        <dbReference type="SAM" id="Phobius"/>
    </source>
</evidence>
<reference evidence="10" key="1">
    <citation type="journal article" date="2019" name="Int. J. Syst. Evol. Microbiol.">
        <title>The Global Catalogue of Microorganisms (GCM) 10K type strain sequencing project: providing services to taxonomists for standard genome sequencing and annotation.</title>
        <authorList>
            <consortium name="The Broad Institute Genomics Platform"/>
            <consortium name="The Broad Institute Genome Sequencing Center for Infectious Disease"/>
            <person name="Wu L."/>
            <person name="Ma J."/>
        </authorList>
    </citation>
    <scope>NUCLEOTIDE SEQUENCE [LARGE SCALE GENOMIC DNA]</scope>
    <source>
        <strain evidence="10">CGMCC 1.7693</strain>
    </source>
</reference>
<evidence type="ECO:0000256" key="4">
    <source>
        <dbReference type="ARBA" id="ARBA00022692"/>
    </source>
</evidence>
<sequence length="397" mass="42599">MSKSDRIDEQEASHIEKLPIWNLIALSVASFLAIMTETIPAGLLPQISQGLRVSEASAGQFVTLFAAGSVAAAIPLVTLTRGWPRKKVLLMALCILFLANIFTALSPYYELTLILRFIAGMATGLLWGLVAGYARRMVAPALQGRALAIAGTGQPIALSLGVPIGTWLGMYLHWQAIFLLISGITILLILWIYVKVPDYPGQAARQRQSIYEIFKLPGIRSILFVVLVWILAHNMLYTYIAPFMAYVELANYVGAVLFIFGISSIAGIWLIGVFIDNHLRLLTLISVGAFAGSSLLLGAADGTPWIIFLAIAAWGLAFGGAPTLLQTAMADAAGEDADVAQSIFVTVFNLSVAGGGFAGGILLNKTDAGSFPWGFLLLSVIGFLIVYKGKAYAFKLR</sequence>
<feature type="transmembrane region" description="Helical" evidence="7">
    <location>
        <begin position="337"/>
        <end position="363"/>
    </location>
</feature>
<comment type="subcellular location">
    <subcellularLocation>
        <location evidence="1">Cell membrane</location>
        <topology evidence="1">Multi-pass membrane protein</topology>
    </subcellularLocation>
</comment>
<protein>
    <submittedName>
        <fullName evidence="9">MFS transporter</fullName>
    </submittedName>
</protein>
<feature type="domain" description="Major facilitator superfamily (MFS) profile" evidence="8">
    <location>
        <begin position="22"/>
        <end position="397"/>
    </location>
</feature>
<feature type="transmembrane region" description="Helical" evidence="7">
    <location>
        <begin position="114"/>
        <end position="134"/>
    </location>
</feature>
<dbReference type="InterPro" id="IPR036259">
    <property type="entry name" value="MFS_trans_sf"/>
</dbReference>
<name>A0ABQ2NUJ5_9BACI</name>
<evidence type="ECO:0000256" key="2">
    <source>
        <dbReference type="ARBA" id="ARBA00022448"/>
    </source>
</evidence>
<dbReference type="Proteomes" id="UP000641206">
    <property type="component" value="Unassembled WGS sequence"/>
</dbReference>
<feature type="transmembrane region" description="Helical" evidence="7">
    <location>
        <begin position="88"/>
        <end position="108"/>
    </location>
</feature>
<dbReference type="EMBL" id="BMLW01000005">
    <property type="protein sequence ID" value="GGP10895.1"/>
    <property type="molecule type" value="Genomic_DNA"/>
</dbReference>
<feature type="transmembrane region" description="Helical" evidence="7">
    <location>
        <begin position="369"/>
        <end position="387"/>
    </location>
</feature>
<feature type="transmembrane region" description="Helical" evidence="7">
    <location>
        <begin position="20"/>
        <end position="44"/>
    </location>
</feature>
<dbReference type="CDD" id="cd17324">
    <property type="entry name" value="MFS_NepI_like"/>
    <property type="match status" value="1"/>
</dbReference>
<dbReference type="SUPFAM" id="SSF103473">
    <property type="entry name" value="MFS general substrate transporter"/>
    <property type="match status" value="1"/>
</dbReference>
<feature type="transmembrane region" description="Helical" evidence="7">
    <location>
        <begin position="146"/>
        <end position="168"/>
    </location>
</feature>
<dbReference type="PROSITE" id="PS50850">
    <property type="entry name" value="MFS"/>
    <property type="match status" value="1"/>
</dbReference>
<organism evidence="9 10">
    <name type="scientific">Oceanobacillus neutriphilus</name>
    <dbReference type="NCBI Taxonomy" id="531815"/>
    <lineage>
        <taxon>Bacteria</taxon>
        <taxon>Bacillati</taxon>
        <taxon>Bacillota</taxon>
        <taxon>Bacilli</taxon>
        <taxon>Bacillales</taxon>
        <taxon>Bacillaceae</taxon>
        <taxon>Oceanobacillus</taxon>
    </lineage>
</organism>
<evidence type="ECO:0000259" key="8">
    <source>
        <dbReference type="PROSITE" id="PS50850"/>
    </source>
</evidence>
<keyword evidence="10" id="KW-1185">Reference proteome</keyword>
<evidence type="ECO:0000256" key="3">
    <source>
        <dbReference type="ARBA" id="ARBA00022475"/>
    </source>
</evidence>
<keyword evidence="4 7" id="KW-0812">Transmembrane</keyword>
<dbReference type="Pfam" id="PF07690">
    <property type="entry name" value="MFS_1"/>
    <property type="match status" value="1"/>
</dbReference>
<feature type="transmembrane region" description="Helical" evidence="7">
    <location>
        <begin position="305"/>
        <end position="325"/>
    </location>
</feature>
<feature type="transmembrane region" description="Helical" evidence="7">
    <location>
        <begin position="252"/>
        <end position="274"/>
    </location>
</feature>
<feature type="transmembrane region" description="Helical" evidence="7">
    <location>
        <begin position="56"/>
        <end position="76"/>
    </location>
</feature>
<accession>A0ABQ2NUJ5</accession>
<gene>
    <name evidence="9" type="ORF">GCM10011346_20830</name>
</gene>
<dbReference type="InterPro" id="IPR011701">
    <property type="entry name" value="MFS"/>
</dbReference>
<feature type="transmembrane region" description="Helical" evidence="7">
    <location>
        <begin position="213"/>
        <end position="232"/>
    </location>
</feature>
<keyword evidence="5 7" id="KW-1133">Transmembrane helix</keyword>
<evidence type="ECO:0000256" key="6">
    <source>
        <dbReference type="ARBA" id="ARBA00023136"/>
    </source>
</evidence>
<proteinExistence type="predicted"/>
<evidence type="ECO:0000313" key="10">
    <source>
        <dbReference type="Proteomes" id="UP000641206"/>
    </source>
</evidence>
<keyword evidence="3" id="KW-1003">Cell membrane</keyword>
<feature type="transmembrane region" description="Helical" evidence="7">
    <location>
        <begin position="174"/>
        <end position="193"/>
    </location>
</feature>
<keyword evidence="2" id="KW-0813">Transport</keyword>
<evidence type="ECO:0000313" key="9">
    <source>
        <dbReference type="EMBL" id="GGP10895.1"/>
    </source>
</evidence>
<dbReference type="InterPro" id="IPR050189">
    <property type="entry name" value="MFS_Efflux_Transporters"/>
</dbReference>
<dbReference type="PANTHER" id="PTHR43124:SF3">
    <property type="entry name" value="CHLORAMPHENICOL EFFLUX PUMP RV0191"/>
    <property type="match status" value="1"/>
</dbReference>
<dbReference type="PANTHER" id="PTHR43124">
    <property type="entry name" value="PURINE EFFLUX PUMP PBUE"/>
    <property type="match status" value="1"/>
</dbReference>
<dbReference type="Gene3D" id="1.20.1250.20">
    <property type="entry name" value="MFS general substrate transporter like domains"/>
    <property type="match status" value="1"/>
</dbReference>
<dbReference type="RefSeq" id="WP_229720165.1">
    <property type="nucleotide sequence ID" value="NZ_BMLW01000005.1"/>
</dbReference>